<dbReference type="AlphaFoldDB" id="A0A4Y2CXJ8"/>
<dbReference type="GO" id="GO:0000792">
    <property type="term" value="C:heterochromatin"/>
    <property type="evidence" value="ECO:0007669"/>
    <property type="project" value="UniProtKB-ARBA"/>
</dbReference>
<dbReference type="Proteomes" id="UP000499080">
    <property type="component" value="Unassembled WGS sequence"/>
</dbReference>
<dbReference type="SMART" id="SM00300">
    <property type="entry name" value="ChSh"/>
    <property type="match status" value="1"/>
</dbReference>
<keyword evidence="10" id="KW-1185">Reference proteome</keyword>
<evidence type="ECO:0000256" key="1">
    <source>
        <dbReference type="ARBA" id="ARBA00004123"/>
    </source>
</evidence>
<evidence type="ECO:0000256" key="7">
    <source>
        <dbReference type="SAM" id="MobiDB-lite"/>
    </source>
</evidence>
<dbReference type="PRINTS" id="PR00504">
    <property type="entry name" value="CHROMODOMAIN"/>
</dbReference>
<gene>
    <name evidence="9" type="primary">CBX5</name>
    <name evidence="9" type="ORF">AVEN_52427_1</name>
</gene>
<feature type="compositionally biased region" description="Basic and acidic residues" evidence="7">
    <location>
        <begin position="68"/>
        <end position="82"/>
    </location>
</feature>
<dbReference type="EMBL" id="BGPR01000259">
    <property type="protein sequence ID" value="GBM08577.1"/>
    <property type="molecule type" value="Genomic_DNA"/>
</dbReference>
<dbReference type="InterPro" id="IPR008251">
    <property type="entry name" value="Chromo_shadow_dom"/>
</dbReference>
<reference evidence="9 10" key="1">
    <citation type="journal article" date="2019" name="Sci. Rep.">
        <title>Orb-weaving spider Araneus ventricosus genome elucidates the spidroin gene catalogue.</title>
        <authorList>
            <person name="Kono N."/>
            <person name="Nakamura H."/>
            <person name="Ohtoshi R."/>
            <person name="Moran D.A.P."/>
            <person name="Shinohara A."/>
            <person name="Yoshida Y."/>
            <person name="Fujiwara M."/>
            <person name="Mori M."/>
            <person name="Tomita M."/>
            <person name="Arakawa K."/>
        </authorList>
    </citation>
    <scope>NUCLEOTIDE SEQUENCE [LARGE SCALE GENOMIC DNA]</scope>
</reference>
<comment type="caution">
    <text evidence="9">The sequence shown here is derived from an EMBL/GenBank/DDBJ whole genome shotgun (WGS) entry which is preliminary data.</text>
</comment>
<dbReference type="CDD" id="cd00034">
    <property type="entry name" value="CSD"/>
    <property type="match status" value="1"/>
</dbReference>
<evidence type="ECO:0000256" key="5">
    <source>
        <dbReference type="ARBA" id="ARBA00023242"/>
    </source>
</evidence>
<evidence type="ECO:0000256" key="4">
    <source>
        <dbReference type="ARBA" id="ARBA00023163"/>
    </source>
</evidence>
<keyword evidence="5" id="KW-0539">Nucleus</keyword>
<accession>A0A4Y2CXJ8</accession>
<feature type="compositionally biased region" description="Basic and acidic residues" evidence="7">
    <location>
        <begin position="93"/>
        <end position="107"/>
    </location>
</feature>
<dbReference type="InterPro" id="IPR023779">
    <property type="entry name" value="Chromodomain_CS"/>
</dbReference>
<dbReference type="FunFam" id="2.40.50.40:FF:000007">
    <property type="entry name" value="Chromobox protein homolog 1"/>
    <property type="match status" value="1"/>
</dbReference>
<evidence type="ECO:0000259" key="8">
    <source>
        <dbReference type="PROSITE" id="PS50013"/>
    </source>
</evidence>
<evidence type="ECO:0000256" key="2">
    <source>
        <dbReference type="ARBA" id="ARBA00022737"/>
    </source>
</evidence>
<dbReference type="SUPFAM" id="SSF54160">
    <property type="entry name" value="Chromo domain-like"/>
    <property type="match status" value="2"/>
</dbReference>
<dbReference type="InterPro" id="IPR000953">
    <property type="entry name" value="Chromo/chromo_shadow_dom"/>
</dbReference>
<dbReference type="CDD" id="cd18631">
    <property type="entry name" value="CD_HP1_like"/>
    <property type="match status" value="1"/>
</dbReference>
<evidence type="ECO:0000313" key="9">
    <source>
        <dbReference type="EMBL" id="GBM08577.1"/>
    </source>
</evidence>
<dbReference type="InterPro" id="IPR051219">
    <property type="entry name" value="Heterochromatin_chromo-domain"/>
</dbReference>
<dbReference type="InterPro" id="IPR023780">
    <property type="entry name" value="Chromo_domain"/>
</dbReference>
<evidence type="ECO:0000313" key="10">
    <source>
        <dbReference type="Proteomes" id="UP000499080"/>
    </source>
</evidence>
<name>A0A4Y2CXJ8_ARAVE</name>
<dbReference type="Pfam" id="PF00385">
    <property type="entry name" value="Chromo"/>
    <property type="match status" value="1"/>
</dbReference>
<dbReference type="PROSITE" id="PS00598">
    <property type="entry name" value="CHROMO_1"/>
    <property type="match status" value="1"/>
</dbReference>
<dbReference type="PANTHER" id="PTHR22812">
    <property type="entry name" value="CHROMOBOX PROTEIN"/>
    <property type="match status" value="1"/>
</dbReference>
<feature type="domain" description="Chromo" evidence="8">
    <location>
        <begin position="15"/>
        <end position="73"/>
    </location>
</feature>
<dbReference type="FunFam" id="2.40.50.40:FF:000031">
    <property type="entry name" value="Heterochromatin protein 1"/>
    <property type="match status" value="1"/>
</dbReference>
<dbReference type="Gene3D" id="2.40.50.40">
    <property type="match status" value="2"/>
</dbReference>
<keyword evidence="3" id="KW-0805">Transcription regulation</keyword>
<dbReference type="OrthoDB" id="6421498at2759"/>
<dbReference type="InterPro" id="IPR017984">
    <property type="entry name" value="Chromo_dom_subgr"/>
</dbReference>
<comment type="subcellular location">
    <subcellularLocation>
        <location evidence="1">Nucleus</location>
    </subcellularLocation>
</comment>
<evidence type="ECO:0000256" key="3">
    <source>
        <dbReference type="ARBA" id="ARBA00023015"/>
    </source>
</evidence>
<dbReference type="SMART" id="SM00298">
    <property type="entry name" value="CHROMO"/>
    <property type="match status" value="2"/>
</dbReference>
<dbReference type="GO" id="GO:0031507">
    <property type="term" value="P:heterochromatin formation"/>
    <property type="evidence" value="ECO:0007669"/>
    <property type="project" value="UniProtKB-ARBA"/>
</dbReference>
<dbReference type="InterPro" id="IPR016197">
    <property type="entry name" value="Chromo-like_dom_sf"/>
</dbReference>
<evidence type="ECO:0000256" key="6">
    <source>
        <dbReference type="ARBA" id="ARBA00073803"/>
    </source>
</evidence>
<keyword evidence="2" id="KW-0677">Repeat</keyword>
<dbReference type="GO" id="GO:0003682">
    <property type="term" value="F:chromatin binding"/>
    <property type="evidence" value="ECO:0007669"/>
    <property type="project" value="UniProtKB-ARBA"/>
</dbReference>
<proteinExistence type="predicted"/>
<feature type="region of interest" description="Disordered" evidence="7">
    <location>
        <begin position="68"/>
        <end position="107"/>
    </location>
</feature>
<keyword evidence="4" id="KW-0804">Transcription</keyword>
<dbReference type="Pfam" id="PF01393">
    <property type="entry name" value="Chromo_shadow"/>
    <property type="match status" value="1"/>
</dbReference>
<protein>
    <recommendedName>
        <fullName evidence="6">Heterochromatin protein 1</fullName>
    </recommendedName>
</protein>
<dbReference type="PROSITE" id="PS50013">
    <property type="entry name" value="CHROMO_2"/>
    <property type="match status" value="2"/>
</dbReference>
<feature type="domain" description="Chromo" evidence="8">
    <location>
        <begin position="107"/>
        <end position="165"/>
    </location>
</feature>
<dbReference type="GO" id="GO:0005634">
    <property type="term" value="C:nucleus"/>
    <property type="evidence" value="ECO:0007669"/>
    <property type="project" value="UniProtKB-SubCell"/>
</dbReference>
<organism evidence="9 10">
    <name type="scientific">Araneus ventricosus</name>
    <name type="common">Orbweaver spider</name>
    <name type="synonym">Epeira ventricosa</name>
    <dbReference type="NCBI Taxonomy" id="182803"/>
    <lineage>
        <taxon>Eukaryota</taxon>
        <taxon>Metazoa</taxon>
        <taxon>Ecdysozoa</taxon>
        <taxon>Arthropoda</taxon>
        <taxon>Chelicerata</taxon>
        <taxon>Arachnida</taxon>
        <taxon>Araneae</taxon>
        <taxon>Araneomorphae</taxon>
        <taxon>Entelegynae</taxon>
        <taxon>Araneoidea</taxon>
        <taxon>Araneidae</taxon>
        <taxon>Araneus</taxon>
    </lineage>
</organism>
<sequence length="181" mass="20765">MSKKNKKSKEKPEEYTVEKILDKRVVNGQTEYYLKWHGYPDSENTWEPEENLDCPEIIAEFEKNLSKKEKTSSFERKRKADSSDLGSRPPAKKKPDEEKLRGFDRNLEPDKIIGATDTAGELMFLIKWKGCDEADLVSSKIANVKCPQVVIKFYEERLIWHSGNSCEDEEGGDKDGKKSSA</sequence>